<reference evidence="1 3" key="1">
    <citation type="journal article" date="2020" name="Stud. Mycol.">
        <title>101 Dothideomycetes genomes: a test case for predicting lifestyles and emergence of pathogens.</title>
        <authorList>
            <person name="Haridas S."/>
            <person name="Albert R."/>
            <person name="Binder M."/>
            <person name="Bloem J."/>
            <person name="Labutti K."/>
            <person name="Salamov A."/>
            <person name="Andreopoulos B."/>
            <person name="Baker S."/>
            <person name="Barry K."/>
            <person name="Bills G."/>
            <person name="Bluhm B."/>
            <person name="Cannon C."/>
            <person name="Castanera R."/>
            <person name="Culley D."/>
            <person name="Daum C."/>
            <person name="Ezra D."/>
            <person name="Gonzalez J."/>
            <person name="Henrissat B."/>
            <person name="Kuo A."/>
            <person name="Liang C."/>
            <person name="Lipzen A."/>
            <person name="Lutzoni F."/>
            <person name="Magnuson J."/>
            <person name="Mondo S."/>
            <person name="Nolan M."/>
            <person name="Ohm R."/>
            <person name="Pangilinan J."/>
            <person name="Park H.-J."/>
            <person name="Ramirez L."/>
            <person name="Alfaro M."/>
            <person name="Sun H."/>
            <person name="Tritt A."/>
            <person name="Yoshinaga Y."/>
            <person name="Zwiers L.-H."/>
            <person name="Turgeon B."/>
            <person name="Goodwin S."/>
            <person name="Spatafora J."/>
            <person name="Crous P."/>
            <person name="Grigoriev I."/>
        </authorList>
    </citation>
    <scope>NUCLEOTIDE SEQUENCE</scope>
    <source>
        <strain evidence="1 3">CBS 304.34</strain>
    </source>
</reference>
<dbReference type="SUPFAM" id="SSF54427">
    <property type="entry name" value="NTF2-like"/>
    <property type="match status" value="1"/>
</dbReference>
<dbReference type="AlphaFoldDB" id="A0A6A6YSG9"/>
<dbReference type="EMBL" id="MU003699">
    <property type="protein sequence ID" value="KAF2810857.1"/>
    <property type="molecule type" value="Genomic_DNA"/>
</dbReference>
<dbReference type="Gene3D" id="3.10.450.50">
    <property type="match status" value="1"/>
</dbReference>
<dbReference type="Proteomes" id="UP000504636">
    <property type="component" value="Unplaced"/>
</dbReference>
<proteinExistence type="predicted"/>
<dbReference type="InterPro" id="IPR032710">
    <property type="entry name" value="NTF2-like_dom_sf"/>
</dbReference>
<feature type="non-terminal residue" evidence="1">
    <location>
        <position position="152"/>
    </location>
</feature>
<reference evidence="3" key="2">
    <citation type="submission" date="2020-04" db="EMBL/GenBank/DDBJ databases">
        <authorList>
            <consortium name="NCBI Genome Project"/>
        </authorList>
    </citation>
    <scope>NUCLEOTIDE SEQUENCE</scope>
    <source>
        <strain evidence="3">CBS 304.34</strain>
    </source>
</reference>
<feature type="non-terminal residue" evidence="1">
    <location>
        <position position="1"/>
    </location>
</feature>
<organism evidence="1">
    <name type="scientific">Mytilinidion resinicola</name>
    <dbReference type="NCBI Taxonomy" id="574789"/>
    <lineage>
        <taxon>Eukaryota</taxon>
        <taxon>Fungi</taxon>
        <taxon>Dikarya</taxon>
        <taxon>Ascomycota</taxon>
        <taxon>Pezizomycotina</taxon>
        <taxon>Dothideomycetes</taxon>
        <taxon>Pleosporomycetidae</taxon>
        <taxon>Mytilinidiales</taxon>
        <taxon>Mytilinidiaceae</taxon>
        <taxon>Mytilinidion</taxon>
    </lineage>
</organism>
<evidence type="ECO:0008006" key="4">
    <source>
        <dbReference type="Google" id="ProtNLM"/>
    </source>
</evidence>
<dbReference type="GeneID" id="54455418"/>
<keyword evidence="2" id="KW-1185">Reference proteome</keyword>
<reference evidence="3" key="3">
    <citation type="submission" date="2025-04" db="UniProtKB">
        <authorList>
            <consortium name="RefSeq"/>
        </authorList>
    </citation>
    <scope>IDENTIFICATION</scope>
    <source>
        <strain evidence="3">CBS 304.34</strain>
    </source>
</reference>
<name>A0A6A6YSG9_9PEZI</name>
<dbReference type="RefSeq" id="XP_033577821.1">
    <property type="nucleotide sequence ID" value="XM_033714525.1"/>
</dbReference>
<protein>
    <recommendedName>
        <fullName evidence="4">SnoaL-like domain-containing protein</fullName>
    </recommendedName>
</protein>
<evidence type="ECO:0000313" key="2">
    <source>
        <dbReference type="Proteomes" id="UP000504636"/>
    </source>
</evidence>
<sequence>EAARAFLAAFTPLTPAAFRPLLSPTYHHSFAPPSVAIHAPFTRDAFLAHVASMARVMASFPVTATEIFEDPARNAVVAFATSEVVWRGEVLEAFRAEGLEEEGWRYEGTYVFALEFDAQGLVERVVEFVDSEGTGRARGLIGRALGLVGENE</sequence>
<accession>A0A6A6YSG9</accession>
<gene>
    <name evidence="1 3" type="ORF">BDZ99DRAFT_351947</name>
</gene>
<evidence type="ECO:0000313" key="3">
    <source>
        <dbReference type="RefSeq" id="XP_033577821.1"/>
    </source>
</evidence>
<evidence type="ECO:0000313" key="1">
    <source>
        <dbReference type="EMBL" id="KAF2810857.1"/>
    </source>
</evidence>
<dbReference type="OrthoDB" id="3758478at2759"/>